<dbReference type="Pfam" id="PF07883">
    <property type="entry name" value="Cupin_2"/>
    <property type="match status" value="1"/>
</dbReference>
<keyword evidence="4" id="KW-1185">Reference proteome</keyword>
<dbReference type="InterPro" id="IPR014710">
    <property type="entry name" value="RmlC-like_jellyroll"/>
</dbReference>
<dbReference type="Proteomes" id="UP001366166">
    <property type="component" value="Chromosome"/>
</dbReference>
<name>A0AAU9EP13_9BACT</name>
<evidence type="ECO:0000313" key="3">
    <source>
        <dbReference type="EMBL" id="BEQ14919.1"/>
    </source>
</evidence>
<feature type="domain" description="HTH cro/C1-type" evidence="2">
    <location>
        <begin position="8"/>
        <end position="62"/>
    </location>
</feature>
<dbReference type="PROSITE" id="PS50943">
    <property type="entry name" value="HTH_CROC1"/>
    <property type="match status" value="1"/>
</dbReference>
<dbReference type="Gene3D" id="2.60.120.10">
    <property type="entry name" value="Jelly Rolls"/>
    <property type="match status" value="1"/>
</dbReference>
<gene>
    <name evidence="3" type="primary">puuR</name>
    <name evidence="3" type="ORF">FAK_19850</name>
</gene>
<dbReference type="AlphaFoldDB" id="A0AAU9EP13"/>
<dbReference type="Gene3D" id="1.10.260.40">
    <property type="entry name" value="lambda repressor-like DNA-binding domains"/>
    <property type="match status" value="1"/>
</dbReference>
<dbReference type="GO" id="GO:0005829">
    <property type="term" value="C:cytosol"/>
    <property type="evidence" value="ECO:0007669"/>
    <property type="project" value="TreeGrafter"/>
</dbReference>
<sequence length="181" mass="20390">METLGGKLRALRLAKNLTLQQVAKQAHCTAAHLSQIENDKASPSIATLKKIAAVLEARIVDFFDDETDEDPVVLDPSQWVRVSLPRWKADIKQMVRMVKHRHMQPFYTVIQPGGGAKEDYHHVGEEFGLVLEGELTLRLGDNVYQVPAGSSFYYSSTQPHAWTNEAKQPCRLVWVVTPPSW</sequence>
<dbReference type="PANTHER" id="PTHR46797">
    <property type="entry name" value="HTH-TYPE TRANSCRIPTIONAL REGULATOR"/>
    <property type="match status" value="1"/>
</dbReference>
<accession>A0AAU9EP13</accession>
<evidence type="ECO:0000259" key="2">
    <source>
        <dbReference type="PROSITE" id="PS50943"/>
    </source>
</evidence>
<dbReference type="InterPro" id="IPR050807">
    <property type="entry name" value="TransReg_Diox_bact_type"/>
</dbReference>
<organism evidence="3 4">
    <name type="scientific">Desulfoferula mesophila</name>
    <dbReference type="NCBI Taxonomy" id="3058419"/>
    <lineage>
        <taxon>Bacteria</taxon>
        <taxon>Pseudomonadati</taxon>
        <taxon>Thermodesulfobacteriota</taxon>
        <taxon>Desulfarculia</taxon>
        <taxon>Desulfarculales</taxon>
        <taxon>Desulfarculaceae</taxon>
        <taxon>Desulfoferula</taxon>
    </lineage>
</organism>
<dbReference type="InterPro" id="IPR011051">
    <property type="entry name" value="RmlC_Cupin_sf"/>
</dbReference>
<dbReference type="CDD" id="cd02209">
    <property type="entry name" value="cupin_XRE_C"/>
    <property type="match status" value="1"/>
</dbReference>
<dbReference type="GO" id="GO:0003700">
    <property type="term" value="F:DNA-binding transcription factor activity"/>
    <property type="evidence" value="ECO:0007669"/>
    <property type="project" value="TreeGrafter"/>
</dbReference>
<dbReference type="InterPro" id="IPR010982">
    <property type="entry name" value="Lambda_DNA-bd_dom_sf"/>
</dbReference>
<dbReference type="GO" id="GO:0003677">
    <property type="term" value="F:DNA binding"/>
    <property type="evidence" value="ECO:0007669"/>
    <property type="project" value="UniProtKB-KW"/>
</dbReference>
<dbReference type="PANTHER" id="PTHR46797:SF2">
    <property type="entry name" value="TRANSCRIPTIONAL REGULATOR"/>
    <property type="match status" value="1"/>
</dbReference>
<dbReference type="InterPro" id="IPR001387">
    <property type="entry name" value="Cro/C1-type_HTH"/>
</dbReference>
<reference evidence="4" key="1">
    <citation type="journal article" date="2023" name="Arch. Microbiol.">
        <title>Desulfoferula mesophilus gen. nov. sp. nov., a mesophilic sulfate-reducing bacterium isolated from a brackish lake sediment.</title>
        <authorList>
            <person name="Watanabe T."/>
            <person name="Yabe T."/>
            <person name="Tsuji J.M."/>
            <person name="Fukui M."/>
        </authorList>
    </citation>
    <scope>NUCLEOTIDE SEQUENCE [LARGE SCALE GENOMIC DNA]</scope>
    <source>
        <strain evidence="4">12FAK</strain>
    </source>
</reference>
<dbReference type="KEGG" id="dmp:FAK_19850"/>
<protein>
    <submittedName>
        <fullName evidence="3">Cro/Cl family transcriptional regulator</fullName>
    </submittedName>
</protein>
<proteinExistence type="predicted"/>
<evidence type="ECO:0000256" key="1">
    <source>
        <dbReference type="ARBA" id="ARBA00023125"/>
    </source>
</evidence>
<dbReference type="EMBL" id="AP028679">
    <property type="protein sequence ID" value="BEQ14919.1"/>
    <property type="molecule type" value="Genomic_DNA"/>
</dbReference>
<dbReference type="CDD" id="cd00093">
    <property type="entry name" value="HTH_XRE"/>
    <property type="match status" value="1"/>
</dbReference>
<dbReference type="InterPro" id="IPR013096">
    <property type="entry name" value="Cupin_2"/>
</dbReference>
<dbReference type="Pfam" id="PF01381">
    <property type="entry name" value="HTH_3"/>
    <property type="match status" value="1"/>
</dbReference>
<evidence type="ECO:0000313" key="4">
    <source>
        <dbReference type="Proteomes" id="UP001366166"/>
    </source>
</evidence>
<dbReference type="SUPFAM" id="SSF47413">
    <property type="entry name" value="lambda repressor-like DNA-binding domains"/>
    <property type="match status" value="1"/>
</dbReference>
<dbReference type="SUPFAM" id="SSF51182">
    <property type="entry name" value="RmlC-like cupins"/>
    <property type="match status" value="1"/>
</dbReference>
<keyword evidence="1" id="KW-0238">DNA-binding</keyword>
<dbReference type="SMART" id="SM00530">
    <property type="entry name" value="HTH_XRE"/>
    <property type="match status" value="1"/>
</dbReference>